<keyword evidence="2" id="KW-1185">Reference proteome</keyword>
<dbReference type="EMBL" id="SMAG01000002">
    <property type="protein sequence ID" value="TCS95815.1"/>
    <property type="molecule type" value="Genomic_DNA"/>
</dbReference>
<gene>
    <name evidence="1" type="ORF">EDD58_102396</name>
</gene>
<organism evidence="1 2">
    <name type="scientific">Hazenella coriacea</name>
    <dbReference type="NCBI Taxonomy" id="1179467"/>
    <lineage>
        <taxon>Bacteria</taxon>
        <taxon>Bacillati</taxon>
        <taxon>Bacillota</taxon>
        <taxon>Bacilli</taxon>
        <taxon>Bacillales</taxon>
        <taxon>Thermoactinomycetaceae</taxon>
        <taxon>Hazenella</taxon>
    </lineage>
</organism>
<sequence>MIGLKIQVNLDPKCEELEVTIRTHELTKEVNQLVDTLRGGSLKRIIGIRAQPIGKFMPRLLRGHLNLT</sequence>
<evidence type="ECO:0000313" key="2">
    <source>
        <dbReference type="Proteomes" id="UP000294937"/>
    </source>
</evidence>
<evidence type="ECO:0000313" key="1">
    <source>
        <dbReference type="EMBL" id="TCS95815.1"/>
    </source>
</evidence>
<dbReference type="AlphaFoldDB" id="A0A4R3L9M7"/>
<protein>
    <submittedName>
        <fullName evidence="1">Uncharacterized protein</fullName>
    </submittedName>
</protein>
<comment type="caution">
    <text evidence="1">The sequence shown here is derived from an EMBL/GenBank/DDBJ whole genome shotgun (WGS) entry which is preliminary data.</text>
</comment>
<name>A0A4R3L9M7_9BACL</name>
<accession>A0A4R3L9M7</accession>
<proteinExistence type="predicted"/>
<dbReference type="Proteomes" id="UP000294937">
    <property type="component" value="Unassembled WGS sequence"/>
</dbReference>
<reference evidence="1 2" key="1">
    <citation type="submission" date="2019-03" db="EMBL/GenBank/DDBJ databases">
        <title>Genomic Encyclopedia of Type Strains, Phase IV (KMG-IV): sequencing the most valuable type-strain genomes for metagenomic binning, comparative biology and taxonomic classification.</title>
        <authorList>
            <person name="Goeker M."/>
        </authorList>
    </citation>
    <scope>NUCLEOTIDE SEQUENCE [LARGE SCALE GENOMIC DNA]</scope>
    <source>
        <strain evidence="1 2">DSM 45707</strain>
    </source>
</reference>